<evidence type="ECO:0000256" key="2">
    <source>
        <dbReference type="SAM" id="SignalP"/>
    </source>
</evidence>
<dbReference type="EMBL" id="FNBW01000012">
    <property type="protein sequence ID" value="SDG19959.1"/>
    <property type="molecule type" value="Genomic_DNA"/>
</dbReference>
<feature type="chain" id="PRO_5034790025" evidence="2">
    <location>
        <begin position="25"/>
        <end position="158"/>
    </location>
</feature>
<feature type="signal peptide" evidence="2">
    <location>
        <begin position="1"/>
        <end position="24"/>
    </location>
</feature>
<organism evidence="3 4">
    <name type="scientific">Thalassobaculum litoreum DSM 18839</name>
    <dbReference type="NCBI Taxonomy" id="1123362"/>
    <lineage>
        <taxon>Bacteria</taxon>
        <taxon>Pseudomonadati</taxon>
        <taxon>Pseudomonadota</taxon>
        <taxon>Alphaproteobacteria</taxon>
        <taxon>Rhodospirillales</taxon>
        <taxon>Thalassobaculaceae</taxon>
        <taxon>Thalassobaculum</taxon>
    </lineage>
</organism>
<dbReference type="GO" id="GO:0019239">
    <property type="term" value="F:deaminase activity"/>
    <property type="evidence" value="ECO:0007669"/>
    <property type="project" value="TreeGrafter"/>
</dbReference>
<gene>
    <name evidence="3" type="ORF">SAMN05660686_03644</name>
</gene>
<dbReference type="PANTHER" id="PTHR11803">
    <property type="entry name" value="2-IMINOBUTANOATE/2-IMINOPROPANOATE DEAMINASE RIDA"/>
    <property type="match status" value="1"/>
</dbReference>
<protein>
    <submittedName>
        <fullName evidence="3">Reactive intermediate/imine deaminase</fullName>
    </submittedName>
</protein>
<dbReference type="FunFam" id="3.30.1330.40:FF:000001">
    <property type="entry name" value="L-PSP family endoribonuclease"/>
    <property type="match status" value="1"/>
</dbReference>
<dbReference type="InterPro" id="IPR006175">
    <property type="entry name" value="YjgF/YER057c/UK114"/>
</dbReference>
<evidence type="ECO:0000313" key="4">
    <source>
        <dbReference type="Proteomes" id="UP000198615"/>
    </source>
</evidence>
<dbReference type="GO" id="GO:0005829">
    <property type="term" value="C:cytosol"/>
    <property type="evidence" value="ECO:0007669"/>
    <property type="project" value="TreeGrafter"/>
</dbReference>
<dbReference type="InterPro" id="IPR035959">
    <property type="entry name" value="RutC-like_sf"/>
</dbReference>
<dbReference type="Proteomes" id="UP000198615">
    <property type="component" value="Unassembled WGS sequence"/>
</dbReference>
<dbReference type="PANTHER" id="PTHR11803:SF39">
    <property type="entry name" value="2-IMINOBUTANOATE_2-IMINOPROPANOATE DEAMINASE"/>
    <property type="match status" value="1"/>
</dbReference>
<dbReference type="Pfam" id="PF01042">
    <property type="entry name" value="Ribonuc_L-PSP"/>
    <property type="match status" value="1"/>
</dbReference>
<evidence type="ECO:0000313" key="3">
    <source>
        <dbReference type="EMBL" id="SDG19959.1"/>
    </source>
</evidence>
<keyword evidence="2" id="KW-0732">Signal</keyword>
<dbReference type="RefSeq" id="WP_215906155.1">
    <property type="nucleotide sequence ID" value="NZ_FNBW01000012.1"/>
</dbReference>
<name>A0A8G2BKA4_9PROT</name>
<comment type="caution">
    <text evidence="3">The sequence shown here is derived from an EMBL/GenBank/DDBJ whole genome shotgun (WGS) entry which is preliminary data.</text>
</comment>
<dbReference type="CDD" id="cd00448">
    <property type="entry name" value="YjgF_YER057c_UK114_family"/>
    <property type="match status" value="1"/>
</dbReference>
<proteinExistence type="inferred from homology"/>
<dbReference type="SUPFAM" id="SSF55298">
    <property type="entry name" value="YjgF-like"/>
    <property type="match status" value="1"/>
</dbReference>
<dbReference type="Gene3D" id="3.30.1330.40">
    <property type="entry name" value="RutC-like"/>
    <property type="match status" value="1"/>
</dbReference>
<reference evidence="3 4" key="1">
    <citation type="submission" date="2016-10" db="EMBL/GenBank/DDBJ databases">
        <authorList>
            <person name="Varghese N."/>
            <person name="Submissions S."/>
        </authorList>
    </citation>
    <scope>NUCLEOTIDE SEQUENCE [LARGE SCALE GENOMIC DNA]</scope>
    <source>
        <strain evidence="3 4">DSM 18839</strain>
    </source>
</reference>
<sequence length="158" mass="16712">MKLPKNFRAWALALPAFAVLVAAAGMPTPGRAGEIKAYPDHNLPGLPYSAVVRAGDTIYVSGVLGHVPGKAELVPGGVSAEARQSLAYIKEYVELAGGSFENTVKCMVLLADIEDFPKMNEAYREYFPTNPPARSTVIVPALPLGASVEIECNAVLAD</sequence>
<keyword evidence="4" id="KW-1185">Reference proteome</keyword>
<evidence type="ECO:0000256" key="1">
    <source>
        <dbReference type="ARBA" id="ARBA00010552"/>
    </source>
</evidence>
<dbReference type="AlphaFoldDB" id="A0A8G2BKA4"/>
<comment type="similarity">
    <text evidence="1">Belongs to the RutC family.</text>
</comment>
<accession>A0A8G2BKA4</accession>